<gene>
    <name evidence="2" type="ORF">SAMN04488001_1334</name>
</gene>
<keyword evidence="3" id="KW-1185">Reference proteome</keyword>
<dbReference type="STRING" id="670155.SAMN04488001_1334"/>
<sequence>MFALRSGLMGVLLLCGLTFPALAANLVMVEQDGCHWCAQWNKEISAVYPKTSEGQRAPLRRVDLRDLPEDIEFTTKPVFTPTFVLVHEDKELARLEGYAGDEFFWFLLGKMLDAHPEATGLEP</sequence>
<dbReference type="Proteomes" id="UP000199441">
    <property type="component" value="Unassembled WGS sequence"/>
</dbReference>
<organism evidence="2 3">
    <name type="scientific">Litoreibacter albidus</name>
    <dbReference type="NCBI Taxonomy" id="670155"/>
    <lineage>
        <taxon>Bacteria</taxon>
        <taxon>Pseudomonadati</taxon>
        <taxon>Pseudomonadota</taxon>
        <taxon>Alphaproteobacteria</taxon>
        <taxon>Rhodobacterales</taxon>
        <taxon>Roseobacteraceae</taxon>
        <taxon>Litoreibacter</taxon>
    </lineage>
</organism>
<protein>
    <recommendedName>
        <fullName evidence="4">Regulatory protein SoxS</fullName>
    </recommendedName>
</protein>
<evidence type="ECO:0000256" key="1">
    <source>
        <dbReference type="SAM" id="SignalP"/>
    </source>
</evidence>
<accession>A0A1H2UYP0</accession>
<name>A0A1H2UYP0_9RHOB</name>
<dbReference type="InterPro" id="IPR036249">
    <property type="entry name" value="Thioredoxin-like_sf"/>
</dbReference>
<reference evidence="3" key="1">
    <citation type="submission" date="2016-10" db="EMBL/GenBank/DDBJ databases">
        <authorList>
            <person name="Varghese N."/>
            <person name="Submissions S."/>
        </authorList>
    </citation>
    <scope>NUCLEOTIDE SEQUENCE [LARGE SCALE GENOMIC DNA]</scope>
    <source>
        <strain evidence="3">DSM 26922</strain>
    </source>
</reference>
<dbReference type="EMBL" id="FNOI01000002">
    <property type="protein sequence ID" value="SDW61193.1"/>
    <property type="molecule type" value="Genomic_DNA"/>
</dbReference>
<keyword evidence="1" id="KW-0732">Signal</keyword>
<evidence type="ECO:0008006" key="4">
    <source>
        <dbReference type="Google" id="ProtNLM"/>
    </source>
</evidence>
<dbReference type="RefSeq" id="WP_170833404.1">
    <property type="nucleotide sequence ID" value="NZ_FNOI01000002.1"/>
</dbReference>
<feature type="signal peptide" evidence="1">
    <location>
        <begin position="1"/>
        <end position="23"/>
    </location>
</feature>
<feature type="chain" id="PRO_5011564116" description="Regulatory protein SoxS" evidence="1">
    <location>
        <begin position="24"/>
        <end position="123"/>
    </location>
</feature>
<dbReference type="SUPFAM" id="SSF52833">
    <property type="entry name" value="Thioredoxin-like"/>
    <property type="match status" value="1"/>
</dbReference>
<proteinExistence type="predicted"/>
<dbReference type="Gene3D" id="3.40.30.10">
    <property type="entry name" value="Glutaredoxin"/>
    <property type="match status" value="1"/>
</dbReference>
<evidence type="ECO:0000313" key="2">
    <source>
        <dbReference type="EMBL" id="SDW61193.1"/>
    </source>
</evidence>
<dbReference type="AlphaFoldDB" id="A0A1H2UYP0"/>
<evidence type="ECO:0000313" key="3">
    <source>
        <dbReference type="Proteomes" id="UP000199441"/>
    </source>
</evidence>